<gene>
    <name evidence="2" type="ORF">FVR03_01295</name>
</gene>
<dbReference type="OrthoDB" id="8454824at2"/>
<keyword evidence="1" id="KW-0812">Transmembrane</keyword>
<accession>A0A5C8KBA5</accession>
<dbReference type="EMBL" id="VRTY01000003">
    <property type="protein sequence ID" value="TXK52379.1"/>
    <property type="molecule type" value="Genomic_DNA"/>
</dbReference>
<protein>
    <submittedName>
        <fullName evidence="2">Uncharacterized protein</fullName>
    </submittedName>
</protein>
<sequence length="66" mass="7692">MIEKIIDIAFSGFWNFIGMTVLLNGFAYFVVNALLRMWTRLMRCIMVLRKGWPPAHLDADGDWKNS</sequence>
<evidence type="ECO:0000256" key="1">
    <source>
        <dbReference type="SAM" id="Phobius"/>
    </source>
</evidence>
<reference evidence="2 3" key="1">
    <citation type="submission" date="2019-08" db="EMBL/GenBank/DDBJ databases">
        <authorList>
            <person name="Shi S."/>
        </authorList>
    </citation>
    <scope>NUCLEOTIDE SEQUENCE [LARGE SCALE GENOMIC DNA]</scope>
    <source>
        <strain evidence="2 3">GY10130</strain>
    </source>
</reference>
<keyword evidence="1" id="KW-0472">Membrane</keyword>
<evidence type="ECO:0000313" key="2">
    <source>
        <dbReference type="EMBL" id="TXK52379.1"/>
    </source>
</evidence>
<keyword evidence="1" id="KW-1133">Transmembrane helix</keyword>
<keyword evidence="3" id="KW-1185">Reference proteome</keyword>
<comment type="caution">
    <text evidence="2">The sequence shown here is derived from an EMBL/GenBank/DDBJ whole genome shotgun (WGS) entry which is preliminary data.</text>
</comment>
<dbReference type="AlphaFoldDB" id="A0A5C8KBA5"/>
<feature type="transmembrane region" description="Helical" evidence="1">
    <location>
        <begin position="12"/>
        <end position="35"/>
    </location>
</feature>
<dbReference type="Proteomes" id="UP000321926">
    <property type="component" value="Unassembled WGS sequence"/>
</dbReference>
<name>A0A5C8KBA5_9BACT</name>
<evidence type="ECO:0000313" key="3">
    <source>
        <dbReference type="Proteomes" id="UP000321926"/>
    </source>
</evidence>
<proteinExistence type="predicted"/>
<organism evidence="2 3">
    <name type="scientific">Pontibacter qinzhouensis</name>
    <dbReference type="NCBI Taxonomy" id="2603253"/>
    <lineage>
        <taxon>Bacteria</taxon>
        <taxon>Pseudomonadati</taxon>
        <taxon>Bacteroidota</taxon>
        <taxon>Cytophagia</taxon>
        <taxon>Cytophagales</taxon>
        <taxon>Hymenobacteraceae</taxon>
        <taxon>Pontibacter</taxon>
    </lineage>
</organism>
<dbReference type="RefSeq" id="WP_147919951.1">
    <property type="nucleotide sequence ID" value="NZ_VRTY01000003.1"/>
</dbReference>